<dbReference type="Pfam" id="PF00116">
    <property type="entry name" value="COX2"/>
    <property type="match status" value="1"/>
</dbReference>
<dbReference type="Proteomes" id="UP000243605">
    <property type="component" value="Unassembled WGS sequence"/>
</dbReference>
<dbReference type="GO" id="GO:0030313">
    <property type="term" value="C:cell envelope"/>
    <property type="evidence" value="ECO:0007669"/>
    <property type="project" value="UniProtKB-SubCell"/>
</dbReference>
<dbReference type="PANTHER" id="PTHR42838">
    <property type="entry name" value="CYTOCHROME C OXIDASE SUBUNIT II"/>
    <property type="match status" value="1"/>
</dbReference>
<evidence type="ECO:0000256" key="1">
    <source>
        <dbReference type="ARBA" id="ARBA00004196"/>
    </source>
</evidence>
<dbReference type="InterPro" id="IPR001505">
    <property type="entry name" value="Copper_CuA"/>
</dbReference>
<accession>A0A662Z2S0</accession>
<dbReference type="InterPro" id="IPR051403">
    <property type="entry name" value="NosZ/Cyto_c_oxidase_sub2"/>
</dbReference>
<proteinExistence type="predicted"/>
<dbReference type="AlphaFoldDB" id="A0A662Z2S0"/>
<evidence type="ECO:0000313" key="9">
    <source>
        <dbReference type="Proteomes" id="UP000243605"/>
    </source>
</evidence>
<dbReference type="PROSITE" id="PS50857">
    <property type="entry name" value="COX2_CUA"/>
    <property type="match status" value="1"/>
</dbReference>
<keyword evidence="3" id="KW-0186">Copper</keyword>
<evidence type="ECO:0000313" key="8">
    <source>
        <dbReference type="EMBL" id="SEV85697.1"/>
    </source>
</evidence>
<dbReference type="GO" id="GO:0016020">
    <property type="term" value="C:membrane"/>
    <property type="evidence" value="ECO:0007669"/>
    <property type="project" value="InterPro"/>
</dbReference>
<evidence type="ECO:0000256" key="5">
    <source>
        <dbReference type="ARBA" id="ARBA00031399"/>
    </source>
</evidence>
<keyword evidence="2" id="KW-0479">Metal-binding</keyword>
<dbReference type="SUPFAM" id="SSF49503">
    <property type="entry name" value="Cupredoxins"/>
    <property type="match status" value="1"/>
</dbReference>
<evidence type="ECO:0000256" key="6">
    <source>
        <dbReference type="ARBA" id="ARBA00047816"/>
    </source>
</evidence>
<evidence type="ECO:0000256" key="2">
    <source>
        <dbReference type="ARBA" id="ARBA00022723"/>
    </source>
</evidence>
<dbReference type="EMBL" id="FOIT01000001">
    <property type="protein sequence ID" value="SEV85697.1"/>
    <property type="molecule type" value="Genomic_DNA"/>
</dbReference>
<feature type="domain" description="Cytochrome oxidase subunit II copper A binding" evidence="7">
    <location>
        <begin position="63"/>
        <end position="157"/>
    </location>
</feature>
<comment type="subcellular location">
    <subcellularLocation>
        <location evidence="1">Cell envelope</location>
    </subcellularLocation>
</comment>
<organism evidence="8 9">
    <name type="scientific">Aliicoccus persicus</name>
    <dbReference type="NCBI Taxonomy" id="930138"/>
    <lineage>
        <taxon>Bacteria</taxon>
        <taxon>Bacillati</taxon>
        <taxon>Bacillota</taxon>
        <taxon>Bacilli</taxon>
        <taxon>Bacillales</taxon>
        <taxon>Staphylococcaceae</taxon>
        <taxon>Aliicoccus</taxon>
    </lineage>
</organism>
<evidence type="ECO:0000256" key="4">
    <source>
        <dbReference type="ARBA" id="ARBA00024688"/>
    </source>
</evidence>
<name>A0A662Z2S0_9STAP</name>
<dbReference type="GO" id="GO:0004129">
    <property type="term" value="F:cytochrome-c oxidase activity"/>
    <property type="evidence" value="ECO:0007669"/>
    <property type="project" value="UniProtKB-EC"/>
</dbReference>
<keyword evidence="9" id="KW-1185">Reference proteome</keyword>
<dbReference type="PANTHER" id="PTHR42838:SF2">
    <property type="entry name" value="NITROUS-OXIDE REDUCTASE"/>
    <property type="match status" value="1"/>
</dbReference>
<dbReference type="InterPro" id="IPR008972">
    <property type="entry name" value="Cupredoxin"/>
</dbReference>
<dbReference type="OrthoDB" id="9773456at2"/>
<dbReference type="GO" id="GO:0005507">
    <property type="term" value="F:copper ion binding"/>
    <property type="evidence" value="ECO:0007669"/>
    <property type="project" value="InterPro"/>
</dbReference>
<reference evidence="8 9" key="1">
    <citation type="submission" date="2016-10" db="EMBL/GenBank/DDBJ databases">
        <authorList>
            <person name="Varghese N."/>
            <person name="Submissions S."/>
        </authorList>
    </citation>
    <scope>NUCLEOTIDE SEQUENCE [LARGE SCALE GENOMIC DNA]</scope>
    <source>
        <strain evidence="8 9">IBRC-M10081</strain>
    </source>
</reference>
<dbReference type="InterPro" id="IPR002429">
    <property type="entry name" value="CcO_II-like_C"/>
</dbReference>
<evidence type="ECO:0000256" key="3">
    <source>
        <dbReference type="ARBA" id="ARBA00023008"/>
    </source>
</evidence>
<protein>
    <recommendedName>
        <fullName evidence="5">Cytochrome aa3 subunit 2</fullName>
    </recommendedName>
</protein>
<dbReference type="RefSeq" id="WP_091473613.1">
    <property type="nucleotide sequence ID" value="NZ_FOIT01000001.1"/>
</dbReference>
<comment type="catalytic activity">
    <reaction evidence="6">
        <text>4 Fe(II)-[cytochrome c] + O2 + 8 H(+)(in) = 4 Fe(III)-[cytochrome c] + 2 H2O + 4 H(+)(out)</text>
        <dbReference type="Rhea" id="RHEA:11436"/>
        <dbReference type="Rhea" id="RHEA-COMP:10350"/>
        <dbReference type="Rhea" id="RHEA-COMP:14399"/>
        <dbReference type="ChEBI" id="CHEBI:15377"/>
        <dbReference type="ChEBI" id="CHEBI:15378"/>
        <dbReference type="ChEBI" id="CHEBI:15379"/>
        <dbReference type="ChEBI" id="CHEBI:29033"/>
        <dbReference type="ChEBI" id="CHEBI:29034"/>
        <dbReference type="EC" id="7.1.1.9"/>
    </reaction>
</comment>
<dbReference type="PROSITE" id="PS00078">
    <property type="entry name" value="COX2"/>
    <property type="match status" value="1"/>
</dbReference>
<comment type="function">
    <text evidence="4">Subunits I and II form the functional core of the enzyme complex. Electrons originating in cytochrome c are transferred via heme a and Cu(A) to the binuclear center formed by heme a3 and Cu(B).</text>
</comment>
<sequence>MHKYEKIWLSFGTVSLAVFLLILLVSALHGGHSPAASGIETIHPEHVLDDERFANPGLYESDDPDYDYDLYFVASAFRYDPAEVEIPVGSRVKVSVATTDVIHGFQITGTNVNFMVEPSLVSNYTYTFNHPGEYLVLCNEYCGIGHTDMTSIVKVVE</sequence>
<dbReference type="Gene3D" id="2.60.40.420">
    <property type="entry name" value="Cupredoxins - blue copper proteins"/>
    <property type="match status" value="1"/>
</dbReference>
<gene>
    <name evidence="8" type="ORF">SAMN05192557_0523</name>
</gene>
<evidence type="ECO:0000259" key="7">
    <source>
        <dbReference type="PROSITE" id="PS50857"/>
    </source>
</evidence>